<sequence length="222" mass="25149">MSVGSYHKESASSGLITLQARPQDVRGFEQFAQLVPKAIAAAQRRAINKTLRWLRGKIAREVGVQERIAISAVRKRLLAYPMGSNGQGKLWFGIKPIEASRAGRPRQTRAGVSVAGRHYKGAFYRRVYGDQADIWIRAGSKHFTDEDYPDSMIEVRRKGRSGWIAESSSIGRFPLAKAKISLEDVRPHFETWTNRAHDRLLVVMKQELNFELQKFLRRTGNG</sequence>
<comment type="caution">
    <text evidence="1">The sequence shown here is derived from an EMBL/GenBank/DDBJ whole genome shotgun (WGS) entry which is preliminary data.</text>
</comment>
<evidence type="ECO:0000313" key="1">
    <source>
        <dbReference type="EMBL" id="SPO59713.1"/>
    </source>
</evidence>
<keyword evidence="2" id="KW-1185">Reference proteome</keyword>
<dbReference type="EMBL" id="OPYN01000069">
    <property type="protein sequence ID" value="SPO59713.1"/>
    <property type="molecule type" value="Genomic_DNA"/>
</dbReference>
<name>A0AAQ1P6W7_9PSED</name>
<protein>
    <recommendedName>
        <fullName evidence="3">Phage tail protein</fullName>
    </recommendedName>
</protein>
<organism evidence="1 2">
    <name type="scientific">Pseudomonas inefficax</name>
    <dbReference type="NCBI Taxonomy" id="2078786"/>
    <lineage>
        <taxon>Bacteria</taxon>
        <taxon>Pseudomonadati</taxon>
        <taxon>Pseudomonadota</taxon>
        <taxon>Gammaproteobacteria</taxon>
        <taxon>Pseudomonadales</taxon>
        <taxon>Pseudomonadaceae</taxon>
        <taxon>Pseudomonas</taxon>
    </lineage>
</organism>
<evidence type="ECO:0008006" key="3">
    <source>
        <dbReference type="Google" id="ProtNLM"/>
    </source>
</evidence>
<dbReference type="Proteomes" id="UP000294335">
    <property type="component" value="Unassembled WGS sequence"/>
</dbReference>
<gene>
    <name evidence="1" type="ORF">JV551A3_V1_690029</name>
</gene>
<evidence type="ECO:0000313" key="2">
    <source>
        <dbReference type="Proteomes" id="UP000294335"/>
    </source>
</evidence>
<reference evidence="1 2" key="1">
    <citation type="submission" date="2018-02" db="EMBL/GenBank/DDBJ databases">
        <authorList>
            <person name="Dubost A."/>
        </authorList>
    </citation>
    <scope>NUCLEOTIDE SEQUENCE [LARGE SCALE GENOMIC DNA]</scope>
    <source>
        <strain evidence="2">JV551A3</strain>
    </source>
</reference>
<dbReference type="RefSeq" id="WP_133978525.1">
    <property type="nucleotide sequence ID" value="NZ_OPYN01000069.1"/>
</dbReference>
<accession>A0AAQ1P6W7</accession>
<proteinExistence type="predicted"/>
<dbReference type="AlphaFoldDB" id="A0AAQ1P6W7"/>